<dbReference type="GO" id="GO:0016491">
    <property type="term" value="F:oxidoreductase activity"/>
    <property type="evidence" value="ECO:0007669"/>
    <property type="project" value="InterPro"/>
</dbReference>
<dbReference type="SUPFAM" id="SSF48179">
    <property type="entry name" value="6-phosphogluconate dehydrogenase C-terminal domain-like"/>
    <property type="match status" value="1"/>
</dbReference>
<comment type="caution">
    <text evidence="2">The sequence shown here is derived from an EMBL/GenBank/DDBJ whole genome shotgun (WGS) entry which is preliminary data.</text>
</comment>
<dbReference type="InterPro" id="IPR003421">
    <property type="entry name" value="Opine_DH"/>
</dbReference>
<evidence type="ECO:0000313" key="3">
    <source>
        <dbReference type="Proteomes" id="UP000473699"/>
    </source>
</evidence>
<dbReference type="AlphaFoldDB" id="A0A6L5YBG5"/>
<reference evidence="2 3" key="1">
    <citation type="submission" date="2019-08" db="EMBL/GenBank/DDBJ databases">
        <title>In-depth cultivation of the pig gut microbiome towards novel bacterial diversity and tailored functional studies.</title>
        <authorList>
            <person name="Wylensek D."/>
            <person name="Hitch T.C.A."/>
            <person name="Clavel T."/>
        </authorList>
    </citation>
    <scope>NUCLEOTIDE SEQUENCE [LARGE SCALE GENOMIC DNA]</scope>
    <source>
        <strain evidence="2 3">SM-530-WT-4B</strain>
    </source>
</reference>
<sequence length="356" mass="38676">MEKKYVIIGAGNGGQSLAGDMILRGLKLSAIYDINPVPIKDIKKIGGVKMSGPIVEGFAPVAFATDSLGEAMSAGNVFLVTIVSNFHPALAKQMAPFIKPEHTILLIPGNSGSSILFRRALEAAGVKEIPLIGESGSMPYATRLIGPAHAGIKARKAVLPIAALPAKRNEELFNIIKPVIPEIIQERDSLSVGMNNVNPKGHVPSYLFNLGKVEAPTENDKDFHAWGTKSTIKIEELYDKERMSVMNVLGLHPVSGDETSKMFYKGVHYVPLPQEKGISANAAQVPDRFIDEDVPLNMTLVSDIGKKFNVPTPVTDLLIDVANIIRERDFRKDGTKLLNLGFEGKSVKEIQRYIMG</sequence>
<keyword evidence="3" id="KW-1185">Reference proteome</keyword>
<dbReference type="Pfam" id="PF02317">
    <property type="entry name" value="Octopine_DH"/>
    <property type="match status" value="1"/>
</dbReference>
<accession>A0A6L5YBG5</accession>
<dbReference type="PANTHER" id="PTHR38015">
    <property type="entry name" value="BLR6086 PROTEIN"/>
    <property type="match status" value="1"/>
</dbReference>
<dbReference type="RefSeq" id="WP_154528654.1">
    <property type="nucleotide sequence ID" value="NZ_VUNH01000005.1"/>
</dbReference>
<gene>
    <name evidence="2" type="ORF">FYJ74_05860</name>
</gene>
<dbReference type="PANTHER" id="PTHR38015:SF1">
    <property type="entry name" value="OPINE DEHYDROGENASE DOMAIN-CONTAINING PROTEIN"/>
    <property type="match status" value="1"/>
</dbReference>
<dbReference type="EMBL" id="VUNH01000005">
    <property type="protein sequence ID" value="MST55559.1"/>
    <property type="molecule type" value="Genomic_DNA"/>
</dbReference>
<proteinExistence type="predicted"/>
<evidence type="ECO:0000259" key="1">
    <source>
        <dbReference type="Pfam" id="PF02317"/>
    </source>
</evidence>
<name>A0A6L5YBG5_9BACT</name>
<dbReference type="InterPro" id="IPR008927">
    <property type="entry name" value="6-PGluconate_DH-like_C_sf"/>
</dbReference>
<dbReference type="Proteomes" id="UP000473699">
    <property type="component" value="Unassembled WGS sequence"/>
</dbReference>
<organism evidence="2 3">
    <name type="scientific">Pyramidobacter porci</name>
    <dbReference type="NCBI Taxonomy" id="2605789"/>
    <lineage>
        <taxon>Bacteria</taxon>
        <taxon>Thermotogati</taxon>
        <taxon>Synergistota</taxon>
        <taxon>Synergistia</taxon>
        <taxon>Synergistales</taxon>
        <taxon>Dethiosulfovibrionaceae</taxon>
        <taxon>Pyramidobacter</taxon>
    </lineage>
</organism>
<dbReference type="Gene3D" id="3.40.50.720">
    <property type="entry name" value="NAD(P)-binding Rossmann-like Domain"/>
    <property type="match status" value="1"/>
</dbReference>
<dbReference type="InterPro" id="IPR013328">
    <property type="entry name" value="6PGD_dom2"/>
</dbReference>
<evidence type="ECO:0000313" key="2">
    <source>
        <dbReference type="EMBL" id="MST55559.1"/>
    </source>
</evidence>
<dbReference type="Gene3D" id="1.10.1040.10">
    <property type="entry name" value="N-(1-d-carboxylethyl)-l-norvaline Dehydrogenase, domain 2"/>
    <property type="match status" value="1"/>
</dbReference>
<dbReference type="InterPro" id="IPR036291">
    <property type="entry name" value="NAD(P)-bd_dom_sf"/>
</dbReference>
<dbReference type="InterPro" id="IPR051729">
    <property type="entry name" value="Opine/Lysopine_DH"/>
</dbReference>
<protein>
    <recommendedName>
        <fullName evidence="1">Opine dehydrogenase domain-containing protein</fullName>
    </recommendedName>
</protein>
<feature type="domain" description="Opine dehydrogenase" evidence="1">
    <location>
        <begin position="188"/>
        <end position="325"/>
    </location>
</feature>
<dbReference type="SUPFAM" id="SSF51735">
    <property type="entry name" value="NAD(P)-binding Rossmann-fold domains"/>
    <property type="match status" value="1"/>
</dbReference>